<dbReference type="GO" id="GO:0016887">
    <property type="term" value="F:ATP hydrolysis activity"/>
    <property type="evidence" value="ECO:0007669"/>
    <property type="project" value="InterPro"/>
</dbReference>
<dbReference type="Gene3D" id="3.40.50.300">
    <property type="entry name" value="P-loop containing nucleotide triphosphate hydrolases"/>
    <property type="match status" value="1"/>
</dbReference>
<dbReference type="GO" id="GO:0005524">
    <property type="term" value="F:ATP binding"/>
    <property type="evidence" value="ECO:0007669"/>
    <property type="project" value="UniProtKB-KW"/>
</dbReference>
<sequence length="250" mass="27594">MTPLLELHQLAKLQFDNREEYLFRPITSKVAQGDRIAVIGASGQGKSTLLRILARLERPDEGYMSLDGVSDKDWKPAQWRKKVCYTAQHPVMLPGTVEDNLQTVSRLHSLPFDAPAAKGYMGQLGLGDLDWKKEASSLSGGEKQRVALVRSLLLQPDVLLLDEFTASLDPGSREGAELCVRQWADTSKAAVVLISHDMEQAERMCSVVWFMAGGELLEAADAGRFFAAPETEAARQFLKRHAGEGETKNV</sequence>
<evidence type="ECO:0000256" key="2">
    <source>
        <dbReference type="ARBA" id="ARBA00022741"/>
    </source>
</evidence>
<keyword evidence="1" id="KW-0813">Transport</keyword>
<dbReference type="InterPro" id="IPR003593">
    <property type="entry name" value="AAA+_ATPase"/>
</dbReference>
<dbReference type="EMBL" id="QKRB01000051">
    <property type="protein sequence ID" value="PZD94560.1"/>
    <property type="molecule type" value="Genomic_DNA"/>
</dbReference>
<name>A0A2W1L8U7_9BACL</name>
<reference evidence="5 6" key="1">
    <citation type="submission" date="2018-06" db="EMBL/GenBank/DDBJ databases">
        <title>Paenibacillus imtechensis sp. nov.</title>
        <authorList>
            <person name="Pinnaka A.K."/>
            <person name="Singh H."/>
            <person name="Kaur M."/>
        </authorList>
    </citation>
    <scope>NUCLEOTIDE SEQUENCE [LARGE SCALE GENOMIC DNA]</scope>
    <source>
        <strain evidence="5 6">SMB1</strain>
    </source>
</reference>
<dbReference type="OrthoDB" id="9785080at2"/>
<feature type="domain" description="ABC transporter" evidence="4">
    <location>
        <begin position="5"/>
        <end position="238"/>
    </location>
</feature>
<dbReference type="Proteomes" id="UP000249522">
    <property type="component" value="Unassembled WGS sequence"/>
</dbReference>
<dbReference type="SMART" id="SM00382">
    <property type="entry name" value="AAA"/>
    <property type="match status" value="1"/>
</dbReference>
<keyword evidence="6" id="KW-1185">Reference proteome</keyword>
<keyword evidence="2" id="KW-0547">Nucleotide-binding</keyword>
<dbReference type="PROSITE" id="PS50893">
    <property type="entry name" value="ABC_TRANSPORTER_2"/>
    <property type="match status" value="1"/>
</dbReference>
<evidence type="ECO:0000256" key="3">
    <source>
        <dbReference type="ARBA" id="ARBA00022840"/>
    </source>
</evidence>
<dbReference type="SUPFAM" id="SSF52540">
    <property type="entry name" value="P-loop containing nucleoside triphosphate hydrolases"/>
    <property type="match status" value="1"/>
</dbReference>
<dbReference type="RefSeq" id="WP_111147782.1">
    <property type="nucleotide sequence ID" value="NZ_QKRB01000051.1"/>
</dbReference>
<dbReference type="AlphaFoldDB" id="A0A2W1L8U7"/>
<evidence type="ECO:0000313" key="5">
    <source>
        <dbReference type="EMBL" id="PZD94560.1"/>
    </source>
</evidence>
<dbReference type="PANTHER" id="PTHR43423:SF1">
    <property type="entry name" value="ABC TRANSPORTER I FAMILY MEMBER 17"/>
    <property type="match status" value="1"/>
</dbReference>
<keyword evidence="3" id="KW-0067">ATP-binding</keyword>
<dbReference type="InterPro" id="IPR017871">
    <property type="entry name" value="ABC_transporter-like_CS"/>
</dbReference>
<dbReference type="Pfam" id="PF00005">
    <property type="entry name" value="ABC_tran"/>
    <property type="match status" value="1"/>
</dbReference>
<dbReference type="InterPro" id="IPR003439">
    <property type="entry name" value="ABC_transporter-like_ATP-bd"/>
</dbReference>
<evidence type="ECO:0000259" key="4">
    <source>
        <dbReference type="PROSITE" id="PS50893"/>
    </source>
</evidence>
<protein>
    <submittedName>
        <fullName evidence="5">ABC transporter</fullName>
    </submittedName>
</protein>
<dbReference type="InterPro" id="IPR027417">
    <property type="entry name" value="P-loop_NTPase"/>
</dbReference>
<evidence type="ECO:0000256" key="1">
    <source>
        <dbReference type="ARBA" id="ARBA00022448"/>
    </source>
</evidence>
<comment type="caution">
    <text evidence="5">The sequence shown here is derived from an EMBL/GenBank/DDBJ whole genome shotgun (WGS) entry which is preliminary data.</text>
</comment>
<organism evidence="5 6">
    <name type="scientific">Paenibacillus sambharensis</name>
    <dbReference type="NCBI Taxonomy" id="1803190"/>
    <lineage>
        <taxon>Bacteria</taxon>
        <taxon>Bacillati</taxon>
        <taxon>Bacillota</taxon>
        <taxon>Bacilli</taxon>
        <taxon>Bacillales</taxon>
        <taxon>Paenibacillaceae</taxon>
        <taxon>Paenibacillus</taxon>
    </lineage>
</organism>
<gene>
    <name evidence="5" type="ORF">DNH61_16460</name>
</gene>
<proteinExistence type="predicted"/>
<dbReference type="PROSITE" id="PS00211">
    <property type="entry name" value="ABC_TRANSPORTER_1"/>
    <property type="match status" value="1"/>
</dbReference>
<evidence type="ECO:0000313" key="6">
    <source>
        <dbReference type="Proteomes" id="UP000249522"/>
    </source>
</evidence>
<dbReference type="PANTHER" id="PTHR43423">
    <property type="entry name" value="ABC TRANSPORTER I FAMILY MEMBER 17"/>
    <property type="match status" value="1"/>
</dbReference>
<accession>A0A2W1L8U7</accession>